<comment type="subunit">
    <text evidence="4">Monomer. Interaction with RNA polymerase subunits RpoF and RpoE is necessary for Tfe stimulatory transcription activity. Able to interact with Tbp and RNA polymerase in the absence of DNA promoter. Interacts both with the preinitiation and elongation complexes.</text>
</comment>
<evidence type="ECO:0000256" key="1">
    <source>
        <dbReference type="ARBA" id="ARBA00023015"/>
    </source>
</evidence>
<dbReference type="RefSeq" id="WP_223790279.1">
    <property type="nucleotide sequence ID" value="NZ_JAIOUQ010000002.1"/>
</dbReference>
<comment type="domain">
    <text evidence="4">The winged helix domain is involved in binding to DNA in the preinitiation complex.</text>
</comment>
<dbReference type="Pfam" id="PF02002">
    <property type="entry name" value="TFIIE_alpha"/>
    <property type="match status" value="1"/>
</dbReference>
<dbReference type="Proteomes" id="UP000825933">
    <property type="component" value="Unassembled WGS sequence"/>
</dbReference>
<dbReference type="Gene3D" id="1.10.10.10">
    <property type="entry name" value="Winged helix-like DNA-binding domain superfamily/Winged helix DNA-binding domain"/>
    <property type="match status" value="1"/>
</dbReference>
<dbReference type="PROSITE" id="PS51344">
    <property type="entry name" value="HTH_TFE_IIE"/>
    <property type="match status" value="1"/>
</dbReference>
<evidence type="ECO:0000256" key="4">
    <source>
        <dbReference type="HAMAP-Rule" id="MF_01909"/>
    </source>
</evidence>
<keyword evidence="2 4" id="KW-0238">DNA-binding</keyword>
<dbReference type="GO" id="GO:0006367">
    <property type="term" value="P:transcription initiation at RNA polymerase II promoter"/>
    <property type="evidence" value="ECO:0007669"/>
    <property type="project" value="InterPro"/>
</dbReference>
<keyword evidence="3 4" id="KW-0804">Transcription</keyword>
<proteinExistence type="inferred from homology"/>
<dbReference type="NCBIfam" id="TIGR00373">
    <property type="entry name" value="transcription factor E"/>
    <property type="match status" value="1"/>
</dbReference>
<comment type="similarity">
    <text evidence="4">Belongs to the TFE family.</text>
</comment>
<organism evidence="7 8">
    <name type="scientific">Methanobacterium spitsbergense</name>
    <dbReference type="NCBI Taxonomy" id="2874285"/>
    <lineage>
        <taxon>Archaea</taxon>
        <taxon>Methanobacteriati</taxon>
        <taxon>Methanobacteriota</taxon>
        <taxon>Methanomada group</taxon>
        <taxon>Methanobacteria</taxon>
        <taxon>Methanobacteriales</taxon>
        <taxon>Methanobacteriaceae</taxon>
        <taxon>Methanobacterium</taxon>
    </lineage>
</organism>
<dbReference type="AlphaFoldDB" id="A0A8T5UR33"/>
<comment type="caution">
    <text evidence="7">The sequence shown here is derived from an EMBL/GenBank/DDBJ whole genome shotgun (WGS) entry which is preliminary data.</text>
</comment>
<reference evidence="8" key="1">
    <citation type="journal article" date="2022" name="Microbiol. Resour. Announc.">
        <title>Draft Genome Sequence of a Methanogenic Archaeon from West Spitsbergen Permafrost.</title>
        <authorList>
            <person name="Trubitsyn V."/>
            <person name="Rivkina E."/>
            <person name="Shcherbakova V."/>
        </authorList>
    </citation>
    <scope>NUCLEOTIDE SEQUENCE [LARGE SCALE GENOMIC DNA]</scope>
    <source>
        <strain evidence="8">VT</strain>
    </source>
</reference>
<evidence type="ECO:0000256" key="3">
    <source>
        <dbReference type="ARBA" id="ARBA00023163"/>
    </source>
</evidence>
<evidence type="ECO:0000313" key="7">
    <source>
        <dbReference type="EMBL" id="MBZ2164597.1"/>
    </source>
</evidence>
<comment type="function">
    <text evidence="4">Transcription factor that plays a role in the activation of archaeal genes transcribed by RNA polymerase. Facilitates transcription initiation by enhancing TATA-box recognition by TATA-box-binding protein (Tbp), and transcription factor B (Tfb) and RNA polymerase recruitment. Not absolutely required for transcription in vitro, but particularly important in cases where Tbp or Tfb function is not optimal. It dynamically alters the nucleic acid-binding properties of RNA polymerases by stabilizing the initiation complex and destabilizing elongation complexes. Seems to translocate with the RNA polymerase following initiation and acts by binding to the non template strand of the transcription bubble in elongation complexes.</text>
</comment>
<evidence type="ECO:0000256" key="5">
    <source>
        <dbReference type="NCBIfam" id="TIGR00373"/>
    </source>
</evidence>
<evidence type="ECO:0000256" key="2">
    <source>
        <dbReference type="ARBA" id="ARBA00023125"/>
    </source>
</evidence>
<name>A0A8T5UR33_9EURY</name>
<dbReference type="InterPro" id="IPR016481">
    <property type="entry name" value="TF_E_archaea"/>
</dbReference>
<gene>
    <name evidence="4 7" type="primary">tfe</name>
    <name evidence="7" type="ORF">K8N75_00820</name>
</gene>
<dbReference type="SUPFAM" id="SSF46785">
    <property type="entry name" value="Winged helix' DNA-binding domain"/>
    <property type="match status" value="1"/>
</dbReference>
<dbReference type="PIRSF" id="PIRSF006373">
    <property type="entry name" value="TF_E_archaea"/>
    <property type="match status" value="1"/>
</dbReference>
<dbReference type="InterPro" id="IPR036388">
    <property type="entry name" value="WH-like_DNA-bd_sf"/>
</dbReference>
<protein>
    <recommendedName>
        <fullName evidence="4 5">Transcription factor E</fullName>
        <shortName evidence="4">TFE</shortName>
    </recommendedName>
    <alternativeName>
        <fullName evidence="4">TFIIE subunit alpha homolog</fullName>
    </alternativeName>
    <alternativeName>
        <fullName evidence="4">Transcription initiation factor TFIIE</fullName>
    </alternativeName>
</protein>
<dbReference type="InterPro" id="IPR017919">
    <property type="entry name" value="TFIIE/TFIIEa_HTH"/>
</dbReference>
<evidence type="ECO:0000313" key="8">
    <source>
        <dbReference type="Proteomes" id="UP000825933"/>
    </source>
</evidence>
<dbReference type="InterPro" id="IPR036390">
    <property type="entry name" value="WH_DNA-bd_sf"/>
</dbReference>
<dbReference type="InterPro" id="IPR024550">
    <property type="entry name" value="TFIIEa/SarR/Rpc3_HTH_dom"/>
</dbReference>
<dbReference type="GO" id="GO:0003677">
    <property type="term" value="F:DNA binding"/>
    <property type="evidence" value="ECO:0007669"/>
    <property type="project" value="UniProtKB-KW"/>
</dbReference>
<sequence length="176" mass="20639">MLKNSQVQELLMDITDDEKNSITIIECLLNGKTSDESIAEETEIKLNIVRKILNKLYDAGVASYKRSKDPETNFEIYNWKFDQKKVNDIISDKHEDLLKEIERSLKYEKDNMFFACKANGHRYIYENASEYNFICPKCGESLEYQDNTLIIGELLNKKAKYESMSKIKTEYLSYIN</sequence>
<feature type="domain" description="HTH TFE/IIEalpha-type" evidence="6">
    <location>
        <begin position="3"/>
        <end position="87"/>
    </location>
</feature>
<keyword evidence="1 4" id="KW-0805">Transcription regulation</keyword>
<dbReference type="GO" id="GO:0006355">
    <property type="term" value="P:regulation of DNA-templated transcription"/>
    <property type="evidence" value="ECO:0007669"/>
    <property type="project" value="UniProtKB-UniRule"/>
</dbReference>
<dbReference type="SMART" id="SM00531">
    <property type="entry name" value="TFIIE"/>
    <property type="match status" value="1"/>
</dbReference>
<dbReference type="HAMAP" id="MF_01909">
    <property type="entry name" value="TFE_arch"/>
    <property type="match status" value="1"/>
</dbReference>
<keyword evidence="8" id="KW-1185">Reference proteome</keyword>
<dbReference type="EMBL" id="JAIOUQ010000002">
    <property type="protein sequence ID" value="MBZ2164597.1"/>
    <property type="molecule type" value="Genomic_DNA"/>
</dbReference>
<dbReference type="InterPro" id="IPR002853">
    <property type="entry name" value="TFIIE_asu"/>
</dbReference>
<evidence type="ECO:0000259" key="6">
    <source>
        <dbReference type="PROSITE" id="PS51344"/>
    </source>
</evidence>
<accession>A0A8T5UR33</accession>